<organism evidence="1 2">
    <name type="scientific">Catenulispora subtropica</name>
    <dbReference type="NCBI Taxonomy" id="450798"/>
    <lineage>
        <taxon>Bacteria</taxon>
        <taxon>Bacillati</taxon>
        <taxon>Actinomycetota</taxon>
        <taxon>Actinomycetes</taxon>
        <taxon>Catenulisporales</taxon>
        <taxon>Catenulisporaceae</taxon>
        <taxon>Catenulispora</taxon>
    </lineage>
</organism>
<dbReference type="EMBL" id="BAAAQM010000076">
    <property type="protein sequence ID" value="GAA2002968.1"/>
    <property type="molecule type" value="Genomic_DNA"/>
</dbReference>
<keyword evidence="2" id="KW-1185">Reference proteome</keyword>
<protein>
    <recommendedName>
        <fullName evidence="3">Thioredoxin domain-containing protein</fullName>
    </recommendedName>
</protein>
<evidence type="ECO:0000313" key="1">
    <source>
        <dbReference type="EMBL" id="GAA2002968.1"/>
    </source>
</evidence>
<evidence type="ECO:0008006" key="3">
    <source>
        <dbReference type="Google" id="ProtNLM"/>
    </source>
</evidence>
<comment type="caution">
    <text evidence="1">The sequence shown here is derived from an EMBL/GenBank/DDBJ whole genome shotgun (WGS) entry which is preliminary data.</text>
</comment>
<reference evidence="2" key="1">
    <citation type="journal article" date="2019" name="Int. J. Syst. Evol. Microbiol.">
        <title>The Global Catalogue of Microorganisms (GCM) 10K type strain sequencing project: providing services to taxonomists for standard genome sequencing and annotation.</title>
        <authorList>
            <consortium name="The Broad Institute Genomics Platform"/>
            <consortium name="The Broad Institute Genome Sequencing Center for Infectious Disease"/>
            <person name="Wu L."/>
            <person name="Ma J."/>
        </authorList>
    </citation>
    <scope>NUCLEOTIDE SEQUENCE [LARGE SCALE GENOMIC DNA]</scope>
    <source>
        <strain evidence="2">JCM 16013</strain>
    </source>
</reference>
<dbReference type="RefSeq" id="WP_344662553.1">
    <property type="nucleotide sequence ID" value="NZ_BAAAQM010000076.1"/>
</dbReference>
<name>A0ABP5ENL9_9ACTN</name>
<accession>A0ABP5ENL9</accession>
<proteinExistence type="predicted"/>
<sequence length="180" mass="18112">MVGVLAAAVAVLAVATALNLTLLFAVIRKLRASEARQAAAAPEASMPAPGTEIGSFLIAAGDDSMISDASIADAMTVACVMPGCSPCKTQIAAFRENPRSAPDKTVFFVFGGIGDPETDELAASLAGLGQVAVTQTASEVGVALGDVSSFPTLMRTEGGKLAAVGRTWEEIGAGTVATVR</sequence>
<evidence type="ECO:0000313" key="2">
    <source>
        <dbReference type="Proteomes" id="UP001499854"/>
    </source>
</evidence>
<gene>
    <name evidence="1" type="ORF">GCM10009838_81260</name>
</gene>
<dbReference type="Proteomes" id="UP001499854">
    <property type="component" value="Unassembled WGS sequence"/>
</dbReference>